<reference evidence="2 3" key="1">
    <citation type="submission" date="2016-10" db="EMBL/GenBank/DDBJ databases">
        <authorList>
            <person name="Varghese N."/>
            <person name="Submissions S."/>
        </authorList>
    </citation>
    <scope>NUCLEOTIDE SEQUENCE [LARGE SCALE GENOMIC DNA]</scope>
    <source>
        <strain evidence="2 3">DSM 16525</strain>
    </source>
</reference>
<keyword evidence="3" id="KW-1185">Reference proteome</keyword>
<protein>
    <submittedName>
        <fullName evidence="1">Uncharacterized protein</fullName>
    </submittedName>
</protein>
<gene>
    <name evidence="1" type="ORF">MFU01_81980</name>
    <name evidence="2" type="ORF">SAMN05443572_11843</name>
</gene>
<evidence type="ECO:0000313" key="1">
    <source>
        <dbReference type="EMBL" id="GEN13161.1"/>
    </source>
</evidence>
<dbReference type="RefSeq" id="WP_245772694.1">
    <property type="nucleotide sequence ID" value="NZ_BJXR01000075.1"/>
</dbReference>
<accession>A0A511TG97</accession>
<organism evidence="1 4">
    <name type="scientific">Myxococcus fulvus</name>
    <dbReference type="NCBI Taxonomy" id="33"/>
    <lineage>
        <taxon>Bacteria</taxon>
        <taxon>Pseudomonadati</taxon>
        <taxon>Myxococcota</taxon>
        <taxon>Myxococcia</taxon>
        <taxon>Myxococcales</taxon>
        <taxon>Cystobacterineae</taxon>
        <taxon>Myxococcaceae</taxon>
        <taxon>Myxococcus</taxon>
    </lineage>
</organism>
<dbReference type="EMBL" id="BJXR01000075">
    <property type="protein sequence ID" value="GEN13161.1"/>
    <property type="molecule type" value="Genomic_DNA"/>
</dbReference>
<sequence length="164" mass="18491">MAARLLSLQVANQYLRGLTPERPPLHLEHWNESSVLVWFPASADEAPLPFRAEVASRKRALQQRGVPVLTSGYVRTLDSQAGRLSGEVGFRIKASRRTPAGARRQEVPPTLFATLECGLRDDVAAHRVFRFLDESGFRPGALHLERYRPGTSDRYLLMMAVQRR</sequence>
<proteinExistence type="predicted"/>
<name>A0A511TG97_MYXFU</name>
<evidence type="ECO:0000313" key="2">
    <source>
        <dbReference type="EMBL" id="SEU42069.1"/>
    </source>
</evidence>
<dbReference type="Proteomes" id="UP000321514">
    <property type="component" value="Unassembled WGS sequence"/>
</dbReference>
<dbReference type="AlphaFoldDB" id="A0A511TG97"/>
<comment type="caution">
    <text evidence="1">The sequence shown here is derived from an EMBL/GenBank/DDBJ whole genome shotgun (WGS) entry which is preliminary data.</text>
</comment>
<evidence type="ECO:0000313" key="4">
    <source>
        <dbReference type="Proteomes" id="UP000321514"/>
    </source>
</evidence>
<dbReference type="EMBL" id="FOIB01000018">
    <property type="protein sequence ID" value="SEU42069.1"/>
    <property type="molecule type" value="Genomic_DNA"/>
</dbReference>
<dbReference type="STRING" id="1334629.MFUL124B02_19220"/>
<reference evidence="1 4" key="2">
    <citation type="submission" date="2019-07" db="EMBL/GenBank/DDBJ databases">
        <title>Whole genome shotgun sequence of Myxococcus fulvus NBRC 100333.</title>
        <authorList>
            <person name="Hosoyama A."/>
            <person name="Uohara A."/>
            <person name="Ohji S."/>
            <person name="Ichikawa N."/>
        </authorList>
    </citation>
    <scope>NUCLEOTIDE SEQUENCE [LARGE SCALE GENOMIC DNA]</scope>
    <source>
        <strain evidence="1 4">NBRC 100333</strain>
    </source>
</reference>
<dbReference type="Proteomes" id="UP000183760">
    <property type="component" value="Unassembled WGS sequence"/>
</dbReference>
<evidence type="ECO:0000313" key="3">
    <source>
        <dbReference type="Proteomes" id="UP000183760"/>
    </source>
</evidence>